<feature type="transmembrane region" description="Helical" evidence="1">
    <location>
        <begin position="72"/>
        <end position="91"/>
    </location>
</feature>
<proteinExistence type="predicted"/>
<organism evidence="2 3">
    <name type="scientific">Nonomuraea pusilla</name>
    <dbReference type="NCBI Taxonomy" id="46177"/>
    <lineage>
        <taxon>Bacteria</taxon>
        <taxon>Bacillati</taxon>
        <taxon>Actinomycetota</taxon>
        <taxon>Actinomycetes</taxon>
        <taxon>Streptosporangiales</taxon>
        <taxon>Streptosporangiaceae</taxon>
        <taxon>Nonomuraea</taxon>
    </lineage>
</organism>
<dbReference type="OrthoDB" id="9765647at2"/>
<keyword evidence="1" id="KW-0472">Membrane</keyword>
<dbReference type="AlphaFoldDB" id="A0A1H7Q5R3"/>
<protein>
    <submittedName>
        <fullName evidence="2">Uncharacterized protein</fullName>
    </submittedName>
</protein>
<dbReference type="STRING" id="46177.SAMN05660976_02430"/>
<keyword evidence="1" id="KW-1133">Transmembrane helix</keyword>
<evidence type="ECO:0000313" key="3">
    <source>
        <dbReference type="Proteomes" id="UP000198953"/>
    </source>
</evidence>
<keyword evidence="1" id="KW-0812">Transmembrane</keyword>
<name>A0A1H7Q5R3_9ACTN</name>
<feature type="transmembrane region" description="Helical" evidence="1">
    <location>
        <begin position="103"/>
        <end position="122"/>
    </location>
</feature>
<keyword evidence="3" id="KW-1185">Reference proteome</keyword>
<reference evidence="2 3" key="1">
    <citation type="submission" date="2016-10" db="EMBL/GenBank/DDBJ databases">
        <authorList>
            <person name="de Groot N.N."/>
        </authorList>
    </citation>
    <scope>NUCLEOTIDE SEQUENCE [LARGE SCALE GENOMIC DNA]</scope>
    <source>
        <strain evidence="2 3">DSM 43357</strain>
    </source>
</reference>
<dbReference type="EMBL" id="FOBF01000005">
    <property type="protein sequence ID" value="SEL43333.1"/>
    <property type="molecule type" value="Genomic_DNA"/>
</dbReference>
<evidence type="ECO:0000313" key="2">
    <source>
        <dbReference type="EMBL" id="SEL43333.1"/>
    </source>
</evidence>
<feature type="transmembrane region" description="Helical" evidence="1">
    <location>
        <begin position="33"/>
        <end position="52"/>
    </location>
</feature>
<sequence length="125" mass="12771">MTVLTAAFAGFLVSGLFPNRLRRAPARIRRPAALTALAGLVTVLATTAYLFWIVATGATGVDGSVLGRPPLWLLMQALAVGVIVSGVALAVRLPGSGGGGARLALLMAGGVVFVPWSAYWGLLTV</sequence>
<dbReference type="Proteomes" id="UP000198953">
    <property type="component" value="Unassembled WGS sequence"/>
</dbReference>
<gene>
    <name evidence="2" type="ORF">SAMN05660976_02430</name>
</gene>
<accession>A0A1H7Q5R3</accession>
<feature type="transmembrane region" description="Helical" evidence="1">
    <location>
        <begin position="6"/>
        <end position="21"/>
    </location>
</feature>
<dbReference type="RefSeq" id="WP_091100267.1">
    <property type="nucleotide sequence ID" value="NZ_FOBF01000005.1"/>
</dbReference>
<evidence type="ECO:0000256" key="1">
    <source>
        <dbReference type="SAM" id="Phobius"/>
    </source>
</evidence>